<evidence type="ECO:0000313" key="1">
    <source>
        <dbReference type="EMBL" id="POV94564.1"/>
    </source>
</evidence>
<proteinExistence type="predicted"/>
<comment type="caution">
    <text evidence="1">The sequence shown here is derived from an EMBL/GenBank/DDBJ whole genome shotgun (WGS) entry which is preliminary data.</text>
</comment>
<name>A0A2S4UBN2_9BASI</name>
<organism evidence="1 2">
    <name type="scientific">Puccinia striiformis</name>
    <dbReference type="NCBI Taxonomy" id="27350"/>
    <lineage>
        <taxon>Eukaryota</taxon>
        <taxon>Fungi</taxon>
        <taxon>Dikarya</taxon>
        <taxon>Basidiomycota</taxon>
        <taxon>Pucciniomycotina</taxon>
        <taxon>Pucciniomycetes</taxon>
        <taxon>Pucciniales</taxon>
        <taxon>Pucciniaceae</taxon>
        <taxon>Puccinia</taxon>
    </lineage>
</organism>
<reference evidence="1" key="1">
    <citation type="submission" date="2017-12" db="EMBL/GenBank/DDBJ databases">
        <title>Gene loss provides genomic basis for host adaptation in cereal stripe rust fungi.</title>
        <authorList>
            <person name="Xia C."/>
        </authorList>
    </citation>
    <scope>NUCLEOTIDE SEQUENCE [LARGE SCALE GENOMIC DNA]</scope>
    <source>
        <strain evidence="1">93-210</strain>
    </source>
</reference>
<dbReference type="VEuPathDB" id="FungiDB:PSTT_16780"/>
<protein>
    <submittedName>
        <fullName evidence="1">Uncharacterized protein</fullName>
    </submittedName>
</protein>
<accession>A0A2S4UBN2</accession>
<keyword evidence="2" id="KW-1185">Reference proteome</keyword>
<dbReference type="Proteomes" id="UP000239156">
    <property type="component" value="Unassembled WGS sequence"/>
</dbReference>
<sequence>MEFTFPYLSRKSNGFPLFVNGPGGNALLGIDCSKMRFLMMTSGKINGSSRTNNKWIANLTTNPM</sequence>
<dbReference type="AlphaFoldDB" id="A0A2S4UBN2"/>
<dbReference type="EMBL" id="PKSL01000407">
    <property type="protein sequence ID" value="POV94564.1"/>
    <property type="molecule type" value="Genomic_DNA"/>
</dbReference>
<evidence type="ECO:0000313" key="2">
    <source>
        <dbReference type="Proteomes" id="UP000239156"/>
    </source>
</evidence>
<gene>
    <name evidence="1" type="ORF">PSTT_16780</name>
</gene>